<evidence type="ECO:0000256" key="1">
    <source>
        <dbReference type="SAM" id="Phobius"/>
    </source>
</evidence>
<keyword evidence="3" id="KW-1185">Reference proteome</keyword>
<organism evidence="2 3">
    <name type="scientific">Bacillus spongiae</name>
    <dbReference type="NCBI Taxonomy" id="2683610"/>
    <lineage>
        <taxon>Bacteria</taxon>
        <taxon>Bacillati</taxon>
        <taxon>Bacillota</taxon>
        <taxon>Bacilli</taxon>
        <taxon>Bacillales</taxon>
        <taxon>Bacillaceae</taxon>
        <taxon>Bacillus</taxon>
    </lineage>
</organism>
<keyword evidence="1" id="KW-0812">Transmembrane</keyword>
<accession>A0ABU8HIS4</accession>
<keyword evidence="1" id="KW-0472">Membrane</keyword>
<dbReference type="EMBL" id="JBBAXC010000019">
    <property type="protein sequence ID" value="MEI5909057.1"/>
    <property type="molecule type" value="Genomic_DNA"/>
</dbReference>
<reference evidence="2 3" key="1">
    <citation type="journal article" date="2018" name="J. Microbiol.">
        <title>Bacillus spongiae sp. nov., isolated from sponge of Jeju Island.</title>
        <authorList>
            <person name="Lee G.E."/>
            <person name="Im W.T."/>
            <person name="Park J.S."/>
        </authorList>
    </citation>
    <scope>NUCLEOTIDE SEQUENCE [LARGE SCALE GENOMIC DNA]</scope>
    <source>
        <strain evidence="2 3">135PIL107-10</strain>
    </source>
</reference>
<keyword evidence="1" id="KW-1133">Transmembrane helix</keyword>
<sequence>MKRTIIFLVAIIIFIYISIYLYNQLLGAIPLLLLSILFFYLAYRERKKGKKKAEIPVN</sequence>
<proteinExistence type="predicted"/>
<dbReference type="Proteomes" id="UP001312865">
    <property type="component" value="Unassembled WGS sequence"/>
</dbReference>
<feature type="transmembrane region" description="Helical" evidence="1">
    <location>
        <begin position="5"/>
        <end position="22"/>
    </location>
</feature>
<protein>
    <submittedName>
        <fullName evidence="2">Uncharacterized protein</fullName>
    </submittedName>
</protein>
<name>A0ABU8HIS4_9BACI</name>
<feature type="transmembrane region" description="Helical" evidence="1">
    <location>
        <begin position="28"/>
        <end position="43"/>
    </location>
</feature>
<dbReference type="RefSeq" id="WP_336588503.1">
    <property type="nucleotide sequence ID" value="NZ_JBBAXC010000019.1"/>
</dbReference>
<evidence type="ECO:0000313" key="3">
    <source>
        <dbReference type="Proteomes" id="UP001312865"/>
    </source>
</evidence>
<comment type="caution">
    <text evidence="2">The sequence shown here is derived from an EMBL/GenBank/DDBJ whole genome shotgun (WGS) entry which is preliminary data.</text>
</comment>
<evidence type="ECO:0000313" key="2">
    <source>
        <dbReference type="EMBL" id="MEI5909057.1"/>
    </source>
</evidence>
<gene>
    <name evidence="2" type="ORF">WAK64_18565</name>
</gene>